<evidence type="ECO:0000256" key="1">
    <source>
        <dbReference type="ARBA" id="ARBA00022729"/>
    </source>
</evidence>
<dbReference type="InterPro" id="IPR008502">
    <property type="entry name" value="Prolamin-like"/>
</dbReference>
<sequence length="128" mass="14129">MEFKATSSMNLLVTIVVLLVTSFVTARPITVIETAPAPSPSEDFQVQKCARGLGETCGDSLFHYVFGAGKHVSKDCCTRLLNVGKECHDLLTTVTIRLEHFPEEEATEIRQKNDKVWGLCEKVGQTTD</sequence>
<evidence type="ECO:0000313" key="5">
    <source>
        <dbReference type="Proteomes" id="UP001443914"/>
    </source>
</evidence>
<dbReference type="Proteomes" id="UP001443914">
    <property type="component" value="Unassembled WGS sequence"/>
</dbReference>
<organism evidence="4 5">
    <name type="scientific">Saponaria officinalis</name>
    <name type="common">Common soapwort</name>
    <name type="synonym">Lychnis saponaria</name>
    <dbReference type="NCBI Taxonomy" id="3572"/>
    <lineage>
        <taxon>Eukaryota</taxon>
        <taxon>Viridiplantae</taxon>
        <taxon>Streptophyta</taxon>
        <taxon>Embryophyta</taxon>
        <taxon>Tracheophyta</taxon>
        <taxon>Spermatophyta</taxon>
        <taxon>Magnoliopsida</taxon>
        <taxon>eudicotyledons</taxon>
        <taxon>Gunneridae</taxon>
        <taxon>Pentapetalae</taxon>
        <taxon>Caryophyllales</taxon>
        <taxon>Caryophyllaceae</taxon>
        <taxon>Caryophylleae</taxon>
        <taxon>Saponaria</taxon>
    </lineage>
</organism>
<accession>A0AAW1L0B4</accession>
<feature type="domain" description="Prolamin-like" evidence="3">
    <location>
        <begin position="48"/>
        <end position="120"/>
    </location>
</feature>
<evidence type="ECO:0000259" key="3">
    <source>
        <dbReference type="Pfam" id="PF05617"/>
    </source>
</evidence>
<proteinExistence type="predicted"/>
<feature type="signal peptide" evidence="2">
    <location>
        <begin position="1"/>
        <end position="26"/>
    </location>
</feature>
<dbReference type="EMBL" id="JBDFQZ010000005">
    <property type="protein sequence ID" value="KAK9726150.1"/>
    <property type="molecule type" value="Genomic_DNA"/>
</dbReference>
<comment type="caution">
    <text evidence="4">The sequence shown here is derived from an EMBL/GenBank/DDBJ whole genome shotgun (WGS) entry which is preliminary data.</text>
</comment>
<dbReference type="Pfam" id="PF05617">
    <property type="entry name" value="Prolamin_like"/>
    <property type="match status" value="1"/>
</dbReference>
<evidence type="ECO:0000256" key="2">
    <source>
        <dbReference type="SAM" id="SignalP"/>
    </source>
</evidence>
<reference evidence="4" key="1">
    <citation type="submission" date="2024-03" db="EMBL/GenBank/DDBJ databases">
        <title>WGS assembly of Saponaria officinalis var. Norfolk2.</title>
        <authorList>
            <person name="Jenkins J."/>
            <person name="Shu S."/>
            <person name="Grimwood J."/>
            <person name="Barry K."/>
            <person name="Goodstein D."/>
            <person name="Schmutz J."/>
            <person name="Leebens-Mack J."/>
            <person name="Osbourn A."/>
        </authorList>
    </citation>
    <scope>NUCLEOTIDE SEQUENCE [LARGE SCALE GENOMIC DNA]</scope>
    <source>
        <strain evidence="4">JIC</strain>
    </source>
</reference>
<name>A0AAW1L0B4_SAPOF</name>
<dbReference type="PANTHER" id="PTHR31951:SF22">
    <property type="entry name" value="ECA1 GAMETOGENESIS RELATED FAMILY"/>
    <property type="match status" value="1"/>
</dbReference>
<dbReference type="PANTHER" id="PTHR31951">
    <property type="entry name" value="BIFUNCTIONAL INHIBITOR/LIPID-TRANSFER PROTEIN/SEED STORAGE 2S ALBUMIN SUPERFAMILY PROTEIN-RELATED"/>
    <property type="match status" value="1"/>
</dbReference>
<gene>
    <name evidence="4" type="ORF">RND81_05G193300</name>
</gene>
<protein>
    <recommendedName>
        <fullName evidence="3">Prolamin-like domain-containing protein</fullName>
    </recommendedName>
</protein>
<keyword evidence="1 2" id="KW-0732">Signal</keyword>
<evidence type="ECO:0000313" key="4">
    <source>
        <dbReference type="EMBL" id="KAK9726150.1"/>
    </source>
</evidence>
<feature type="chain" id="PRO_5043810959" description="Prolamin-like domain-containing protein" evidence="2">
    <location>
        <begin position="27"/>
        <end position="128"/>
    </location>
</feature>
<dbReference type="AlphaFoldDB" id="A0AAW1L0B4"/>
<keyword evidence="5" id="KW-1185">Reference proteome</keyword>